<proteinExistence type="predicted"/>
<dbReference type="Proteomes" id="UP000191522">
    <property type="component" value="Unassembled WGS sequence"/>
</dbReference>
<gene>
    <name evidence="2" type="ORF">PENDEC_c011G02400</name>
</gene>
<sequence>MRQEHGTRKAIRSDPNHKMVNGPWRKFTINKPSRVLMMIHDDPMSRNVFPFGDDPLVPDE</sequence>
<organism evidence="2 3">
    <name type="scientific">Penicillium decumbens</name>
    <dbReference type="NCBI Taxonomy" id="69771"/>
    <lineage>
        <taxon>Eukaryota</taxon>
        <taxon>Fungi</taxon>
        <taxon>Dikarya</taxon>
        <taxon>Ascomycota</taxon>
        <taxon>Pezizomycotina</taxon>
        <taxon>Eurotiomycetes</taxon>
        <taxon>Eurotiomycetidae</taxon>
        <taxon>Eurotiales</taxon>
        <taxon>Aspergillaceae</taxon>
        <taxon>Penicillium</taxon>
    </lineage>
</organism>
<name>A0A1V6PBW9_PENDC</name>
<evidence type="ECO:0000313" key="2">
    <source>
        <dbReference type="EMBL" id="OQD74303.1"/>
    </source>
</evidence>
<keyword evidence="3" id="KW-1185">Reference proteome</keyword>
<feature type="region of interest" description="Disordered" evidence="1">
    <location>
        <begin position="1"/>
        <end position="25"/>
    </location>
</feature>
<evidence type="ECO:0000256" key="1">
    <source>
        <dbReference type="SAM" id="MobiDB-lite"/>
    </source>
</evidence>
<accession>A0A1V6PBW9</accession>
<feature type="compositionally biased region" description="Basic and acidic residues" evidence="1">
    <location>
        <begin position="1"/>
        <end position="17"/>
    </location>
</feature>
<comment type="caution">
    <text evidence="2">The sequence shown here is derived from an EMBL/GenBank/DDBJ whole genome shotgun (WGS) entry which is preliminary data.</text>
</comment>
<dbReference type="AlphaFoldDB" id="A0A1V6PBW9"/>
<protein>
    <submittedName>
        <fullName evidence="2">Uncharacterized protein</fullName>
    </submittedName>
</protein>
<dbReference type="EMBL" id="MDYL01000011">
    <property type="protein sequence ID" value="OQD74303.1"/>
    <property type="molecule type" value="Genomic_DNA"/>
</dbReference>
<evidence type="ECO:0000313" key="3">
    <source>
        <dbReference type="Proteomes" id="UP000191522"/>
    </source>
</evidence>
<reference evidence="3" key="1">
    <citation type="journal article" date="2017" name="Nat. Microbiol.">
        <title>Global analysis of biosynthetic gene clusters reveals vast potential of secondary metabolite production in Penicillium species.</title>
        <authorList>
            <person name="Nielsen J.C."/>
            <person name="Grijseels S."/>
            <person name="Prigent S."/>
            <person name="Ji B."/>
            <person name="Dainat J."/>
            <person name="Nielsen K.F."/>
            <person name="Frisvad J.C."/>
            <person name="Workman M."/>
            <person name="Nielsen J."/>
        </authorList>
    </citation>
    <scope>NUCLEOTIDE SEQUENCE [LARGE SCALE GENOMIC DNA]</scope>
    <source>
        <strain evidence="3">IBT 11843</strain>
    </source>
</reference>